<keyword evidence="2" id="KW-0067">ATP-binding</keyword>
<evidence type="ECO:0000259" key="3">
    <source>
        <dbReference type="PROSITE" id="PS51459"/>
    </source>
</evidence>
<dbReference type="Gene3D" id="1.10.3290.10">
    <property type="entry name" value="Fido-like domain"/>
    <property type="match status" value="1"/>
</dbReference>
<dbReference type="EMBL" id="JALBGC010000002">
    <property type="protein sequence ID" value="MCI1187668.1"/>
    <property type="molecule type" value="Genomic_DNA"/>
</dbReference>
<evidence type="ECO:0000313" key="4">
    <source>
        <dbReference type="EMBL" id="MCI1187668.1"/>
    </source>
</evidence>
<proteinExistence type="predicted"/>
<dbReference type="Proteomes" id="UP001139193">
    <property type="component" value="Unassembled WGS sequence"/>
</dbReference>
<dbReference type="InterPro" id="IPR040198">
    <property type="entry name" value="Fido_containing"/>
</dbReference>
<dbReference type="Gene3D" id="1.10.10.10">
    <property type="entry name" value="Winged helix-like DNA-binding domain superfamily/Winged helix DNA-binding domain"/>
    <property type="match status" value="1"/>
</dbReference>
<sequence length="346" mass="39299">MIERVHTVEVTLDWALLAAVSKLDRFDASWSAIERREGQTLKQLKAIATVRSVGASTRIEGSRMSDAEVEVLLRNTDITKLEDRDSQEVVGYFQVLDLIAESYADIDISENSIKGLHNQLLRFSRKDEWHRGNYKQHSNAVEATLPDGTKQLIFQTTAPGFATEDAMRELVAWYHADTATHPLVKCALFCYDFVSIHPFQDGNGRLSRLLATLLLLQNGYVWIQYVSLEHEIESRKTEYYRELQKCQSQRPGENISSWLTFFFDALLKVQQQLLQKLTVRETETQSSPREKAVLAFIGNYPGCKSGQIAEKLAIPSPTVKRILADLLVQQRITKEGKGPATIYYVS</sequence>
<dbReference type="AlphaFoldDB" id="A0A9X1VGF0"/>
<feature type="active site" evidence="1">
    <location>
        <position position="197"/>
    </location>
</feature>
<reference evidence="4" key="1">
    <citation type="submission" date="2022-03" db="EMBL/GenBank/DDBJ databases">
        <title>Bacterial whole genome sequence for Hymenobacter sp. DH14.</title>
        <authorList>
            <person name="Le V."/>
        </authorList>
    </citation>
    <scope>NUCLEOTIDE SEQUENCE</scope>
    <source>
        <strain evidence="4">DH14</strain>
    </source>
</reference>
<dbReference type="InterPro" id="IPR036597">
    <property type="entry name" value="Fido-like_dom_sf"/>
</dbReference>
<dbReference type="PROSITE" id="PS51459">
    <property type="entry name" value="FIDO"/>
    <property type="match status" value="1"/>
</dbReference>
<feature type="domain" description="Fido" evidence="3">
    <location>
        <begin position="108"/>
        <end position="264"/>
    </location>
</feature>
<keyword evidence="2" id="KW-0547">Nucleotide-binding</keyword>
<feature type="binding site" evidence="2">
    <location>
        <begin position="201"/>
        <end position="208"/>
    </location>
    <ligand>
        <name>ATP</name>
        <dbReference type="ChEBI" id="CHEBI:30616"/>
    </ligand>
</feature>
<dbReference type="PANTHER" id="PTHR13504:SF38">
    <property type="entry name" value="FIDO DOMAIN-CONTAINING PROTEIN"/>
    <property type="match status" value="1"/>
</dbReference>
<evidence type="ECO:0000313" key="5">
    <source>
        <dbReference type="Proteomes" id="UP001139193"/>
    </source>
</evidence>
<dbReference type="InterPro" id="IPR003812">
    <property type="entry name" value="Fido"/>
</dbReference>
<comment type="caution">
    <text evidence="4">The sequence shown here is derived from an EMBL/GenBank/DDBJ whole genome shotgun (WGS) entry which is preliminary data.</text>
</comment>
<feature type="binding site" evidence="2">
    <location>
        <begin position="239"/>
        <end position="240"/>
    </location>
    <ligand>
        <name>ATP</name>
        <dbReference type="ChEBI" id="CHEBI:30616"/>
    </ligand>
</feature>
<dbReference type="Pfam" id="PF02661">
    <property type="entry name" value="Fic"/>
    <property type="match status" value="1"/>
</dbReference>
<dbReference type="PANTHER" id="PTHR13504">
    <property type="entry name" value="FIDO DOMAIN-CONTAINING PROTEIN DDB_G0283145"/>
    <property type="match status" value="1"/>
</dbReference>
<evidence type="ECO:0000256" key="2">
    <source>
        <dbReference type="PIRSR" id="PIRSR640198-2"/>
    </source>
</evidence>
<dbReference type="RefSeq" id="WP_241935929.1">
    <property type="nucleotide sequence ID" value="NZ_JALBGC010000002.1"/>
</dbReference>
<dbReference type="SUPFAM" id="SSF140931">
    <property type="entry name" value="Fic-like"/>
    <property type="match status" value="1"/>
</dbReference>
<dbReference type="SUPFAM" id="SSF46785">
    <property type="entry name" value="Winged helix' DNA-binding domain"/>
    <property type="match status" value="1"/>
</dbReference>
<evidence type="ECO:0000256" key="1">
    <source>
        <dbReference type="PIRSR" id="PIRSR640198-1"/>
    </source>
</evidence>
<dbReference type="InterPro" id="IPR036388">
    <property type="entry name" value="WH-like_DNA-bd_sf"/>
</dbReference>
<gene>
    <name evidence="4" type="ORF">MON38_09565</name>
</gene>
<dbReference type="InterPro" id="IPR036390">
    <property type="entry name" value="WH_DNA-bd_sf"/>
</dbReference>
<accession>A0A9X1VGF0</accession>
<keyword evidence="5" id="KW-1185">Reference proteome</keyword>
<dbReference type="GO" id="GO:0005524">
    <property type="term" value="F:ATP binding"/>
    <property type="evidence" value="ECO:0007669"/>
    <property type="project" value="UniProtKB-KW"/>
</dbReference>
<organism evidence="4 5">
    <name type="scientific">Hymenobacter cyanobacteriorum</name>
    <dbReference type="NCBI Taxonomy" id="2926463"/>
    <lineage>
        <taxon>Bacteria</taxon>
        <taxon>Pseudomonadati</taxon>
        <taxon>Bacteroidota</taxon>
        <taxon>Cytophagia</taxon>
        <taxon>Cytophagales</taxon>
        <taxon>Hymenobacteraceae</taxon>
        <taxon>Hymenobacter</taxon>
    </lineage>
</organism>
<protein>
    <submittedName>
        <fullName evidence="4">Fic family protein</fullName>
    </submittedName>
</protein>
<name>A0A9X1VGF0_9BACT</name>